<sequence>MELALVRGVCISEYCFNMSWISMVALAIDFDFAIMEHRRKCRATKGPIGNCISVSTSGAIACKNTPEQLLVQQNALEHQQAQQLELNNPCLLVCLKIHIHNQKVKFHNHVVEQYQEEQDQEHYMQENGAYGDDDGGANDGLVEEMGLVNWYYLRYLRNDEEKRTNVFALLYQILCGLVQDFLQKSSGLLHMVWNQRHILGVGKCITQDGQMHSSTNLM</sequence>
<protein>
    <submittedName>
        <fullName evidence="1">Uncharacterized protein</fullName>
    </submittedName>
</protein>
<dbReference type="EMBL" id="AMZH03000254">
    <property type="protein sequence ID" value="RRT84680.1"/>
    <property type="molecule type" value="Genomic_DNA"/>
</dbReference>
<accession>A0A427B842</accession>
<dbReference type="AlphaFoldDB" id="A0A427B842"/>
<name>A0A427B842_ENSVE</name>
<evidence type="ECO:0000313" key="2">
    <source>
        <dbReference type="Proteomes" id="UP000287651"/>
    </source>
</evidence>
<evidence type="ECO:0000313" key="1">
    <source>
        <dbReference type="EMBL" id="RRT84680.1"/>
    </source>
</evidence>
<comment type="caution">
    <text evidence="1">The sequence shown here is derived from an EMBL/GenBank/DDBJ whole genome shotgun (WGS) entry which is preliminary data.</text>
</comment>
<gene>
    <name evidence="1" type="ORF">B296_00013683</name>
</gene>
<dbReference type="Proteomes" id="UP000287651">
    <property type="component" value="Unassembled WGS sequence"/>
</dbReference>
<organism evidence="1 2">
    <name type="scientific">Ensete ventricosum</name>
    <name type="common">Abyssinian banana</name>
    <name type="synonym">Musa ensete</name>
    <dbReference type="NCBI Taxonomy" id="4639"/>
    <lineage>
        <taxon>Eukaryota</taxon>
        <taxon>Viridiplantae</taxon>
        <taxon>Streptophyta</taxon>
        <taxon>Embryophyta</taxon>
        <taxon>Tracheophyta</taxon>
        <taxon>Spermatophyta</taxon>
        <taxon>Magnoliopsida</taxon>
        <taxon>Liliopsida</taxon>
        <taxon>Zingiberales</taxon>
        <taxon>Musaceae</taxon>
        <taxon>Ensete</taxon>
    </lineage>
</organism>
<reference evidence="1 2" key="1">
    <citation type="journal article" date="2014" name="Agronomy (Basel)">
        <title>A Draft Genome Sequence for Ensete ventricosum, the Drought-Tolerant Tree Against Hunger.</title>
        <authorList>
            <person name="Harrison J."/>
            <person name="Moore K.A."/>
            <person name="Paszkiewicz K."/>
            <person name="Jones T."/>
            <person name="Grant M."/>
            <person name="Ambacheew D."/>
            <person name="Muzemil S."/>
            <person name="Studholme D.J."/>
        </authorList>
    </citation>
    <scope>NUCLEOTIDE SEQUENCE [LARGE SCALE GENOMIC DNA]</scope>
</reference>
<proteinExistence type="predicted"/>